<reference evidence="1 2" key="1">
    <citation type="submission" date="2018-07" db="EMBL/GenBank/DDBJ databases">
        <title>Pedobacter sp. nov., isolated from soil.</title>
        <authorList>
            <person name="Zhou L.Y."/>
            <person name="Du Z.J."/>
        </authorList>
    </citation>
    <scope>NUCLEOTIDE SEQUENCE [LARGE SCALE GENOMIC DNA]</scope>
    <source>
        <strain evidence="1 2">JDX94</strain>
    </source>
</reference>
<evidence type="ECO:0000313" key="1">
    <source>
        <dbReference type="EMBL" id="RDC54136.1"/>
    </source>
</evidence>
<accession>A0A369PU27</accession>
<dbReference type="AlphaFoldDB" id="A0A369PU27"/>
<gene>
    <name evidence="1" type="ORF">DU508_23165</name>
</gene>
<dbReference type="OrthoDB" id="767837at2"/>
<dbReference type="InterPro" id="IPR014710">
    <property type="entry name" value="RmlC-like_jellyroll"/>
</dbReference>
<dbReference type="SUPFAM" id="SSF51206">
    <property type="entry name" value="cAMP-binding domain-like"/>
    <property type="match status" value="1"/>
</dbReference>
<dbReference type="InterPro" id="IPR018490">
    <property type="entry name" value="cNMP-bd_dom_sf"/>
</dbReference>
<dbReference type="EMBL" id="QPKV01000017">
    <property type="protein sequence ID" value="RDC54136.1"/>
    <property type="molecule type" value="Genomic_DNA"/>
</dbReference>
<comment type="caution">
    <text evidence="1">The sequence shown here is derived from an EMBL/GenBank/DDBJ whole genome shotgun (WGS) entry which is preliminary data.</text>
</comment>
<dbReference type="RefSeq" id="WP_115405049.1">
    <property type="nucleotide sequence ID" value="NZ_QPKV01000017.1"/>
</dbReference>
<keyword evidence="2" id="KW-1185">Reference proteome</keyword>
<sequence>MYNDLEKLKVHLQSFGSVRPEAWAVITGLLHFTQIKKGESFNRKPGELAWLSSGILKEYNTFSRKKPSVINFLIPNDSLITRKLNAGYYLKACVDSELYHLGFEELVQLYLQFPELRAIYFSLCAQYDEGQEFRQLLLEEKSASQKIRMMIKRYRHQLNFISRKDICNYLHLNYDYFCSLYAKIL</sequence>
<organism evidence="1 2">
    <name type="scientific">Pedobacter chinensis</name>
    <dbReference type="NCBI Taxonomy" id="2282421"/>
    <lineage>
        <taxon>Bacteria</taxon>
        <taxon>Pseudomonadati</taxon>
        <taxon>Bacteroidota</taxon>
        <taxon>Sphingobacteriia</taxon>
        <taxon>Sphingobacteriales</taxon>
        <taxon>Sphingobacteriaceae</taxon>
        <taxon>Pedobacter</taxon>
    </lineage>
</organism>
<dbReference type="Gene3D" id="2.60.120.10">
    <property type="entry name" value="Jelly Rolls"/>
    <property type="match status" value="1"/>
</dbReference>
<name>A0A369PU27_9SPHI</name>
<proteinExistence type="predicted"/>
<dbReference type="Proteomes" id="UP000253961">
    <property type="component" value="Unassembled WGS sequence"/>
</dbReference>
<evidence type="ECO:0008006" key="3">
    <source>
        <dbReference type="Google" id="ProtNLM"/>
    </source>
</evidence>
<protein>
    <recommendedName>
        <fullName evidence="3">Crp/Fnr family transcriptional regulator</fullName>
    </recommendedName>
</protein>
<evidence type="ECO:0000313" key="2">
    <source>
        <dbReference type="Proteomes" id="UP000253961"/>
    </source>
</evidence>